<sequence>LELPWAKLVSVATDGAPSMKGDENGFIGRLRKFLRSMDMPSDFLSIHCIIHREALCAKSVALNNVMSVVVNCVNFIKSSSLRNRQFKELLEELGSHYENVPYYCHVRWLSRGALLRRFFQLRCEINNFMKKQGHEVPELTQEEWLCDLAFSTDLFHHLDILNMSLQGKDKNVISLSDAVNTFMTKLTLWQGQLETGDLYHFHSLESIFTINVTLLEKYVTIIKELYDTFESKFRDLKTIEAKYSF</sequence>
<accession>A0ABQ8T250</accession>
<evidence type="ECO:0000313" key="2">
    <source>
        <dbReference type="Proteomes" id="UP001148838"/>
    </source>
</evidence>
<reference evidence="1 2" key="1">
    <citation type="journal article" date="2022" name="Allergy">
        <title>Genome assembly and annotation of Periplaneta americana reveal a comprehensive cockroach allergen profile.</title>
        <authorList>
            <person name="Wang L."/>
            <person name="Xiong Q."/>
            <person name="Saelim N."/>
            <person name="Wang L."/>
            <person name="Nong W."/>
            <person name="Wan A.T."/>
            <person name="Shi M."/>
            <person name="Liu X."/>
            <person name="Cao Q."/>
            <person name="Hui J.H.L."/>
            <person name="Sookrung N."/>
            <person name="Leung T.F."/>
            <person name="Tungtrongchitr A."/>
            <person name="Tsui S.K.W."/>
        </authorList>
    </citation>
    <scope>NUCLEOTIDE SEQUENCE [LARGE SCALE GENOMIC DNA]</scope>
    <source>
        <strain evidence="1">PWHHKU_190912</strain>
    </source>
</reference>
<name>A0ABQ8T250_PERAM</name>
<organism evidence="1 2">
    <name type="scientific">Periplaneta americana</name>
    <name type="common">American cockroach</name>
    <name type="synonym">Blatta americana</name>
    <dbReference type="NCBI Taxonomy" id="6978"/>
    <lineage>
        <taxon>Eukaryota</taxon>
        <taxon>Metazoa</taxon>
        <taxon>Ecdysozoa</taxon>
        <taxon>Arthropoda</taxon>
        <taxon>Hexapoda</taxon>
        <taxon>Insecta</taxon>
        <taxon>Pterygota</taxon>
        <taxon>Neoptera</taxon>
        <taxon>Polyneoptera</taxon>
        <taxon>Dictyoptera</taxon>
        <taxon>Blattodea</taxon>
        <taxon>Blattoidea</taxon>
        <taxon>Blattidae</taxon>
        <taxon>Blattinae</taxon>
        <taxon>Periplaneta</taxon>
    </lineage>
</organism>
<feature type="non-terminal residue" evidence="1">
    <location>
        <position position="1"/>
    </location>
</feature>
<evidence type="ECO:0000313" key="1">
    <source>
        <dbReference type="EMBL" id="KAJ4440532.1"/>
    </source>
</evidence>
<dbReference type="InterPro" id="IPR012337">
    <property type="entry name" value="RNaseH-like_sf"/>
</dbReference>
<dbReference type="SUPFAM" id="SSF53098">
    <property type="entry name" value="Ribonuclease H-like"/>
    <property type="match status" value="1"/>
</dbReference>
<protein>
    <submittedName>
        <fullName evidence="1">Uncharacterized protein</fullName>
    </submittedName>
</protein>
<dbReference type="EMBL" id="JAJSOF020000017">
    <property type="protein sequence ID" value="KAJ4440532.1"/>
    <property type="molecule type" value="Genomic_DNA"/>
</dbReference>
<dbReference type="Proteomes" id="UP001148838">
    <property type="component" value="Unassembled WGS sequence"/>
</dbReference>
<keyword evidence="2" id="KW-1185">Reference proteome</keyword>
<comment type="caution">
    <text evidence="1">The sequence shown here is derived from an EMBL/GenBank/DDBJ whole genome shotgun (WGS) entry which is preliminary data.</text>
</comment>
<proteinExistence type="predicted"/>
<gene>
    <name evidence="1" type="ORF">ANN_08673</name>
</gene>
<dbReference type="PANTHER" id="PTHR45913">
    <property type="entry name" value="EPM2A-INTERACTING PROTEIN 1"/>
    <property type="match status" value="1"/>
</dbReference>
<dbReference type="PANTHER" id="PTHR45913:SF5">
    <property type="entry name" value="GENERAL TRANSCRIPTION FACTOR II-I REPEAT DOMAIN-CONTAINING PROTEIN 2A-LIKE PROTEIN"/>
    <property type="match status" value="1"/>
</dbReference>